<dbReference type="AlphaFoldDB" id="A0A3P8VHD4"/>
<evidence type="ECO:0000256" key="7">
    <source>
        <dbReference type="ARBA" id="ARBA00023030"/>
    </source>
</evidence>
<dbReference type="GO" id="GO:0005615">
    <property type="term" value="C:extracellular space"/>
    <property type="evidence" value="ECO:0007669"/>
    <property type="project" value="UniProtKB-KW"/>
</dbReference>
<dbReference type="GO" id="GO:0030154">
    <property type="term" value="P:cell differentiation"/>
    <property type="evidence" value="ECO:0007669"/>
    <property type="project" value="InterPro"/>
</dbReference>
<dbReference type="STRING" id="244447.ENSCSEP00000013757"/>
<dbReference type="InterPro" id="IPR009079">
    <property type="entry name" value="4_helix_cytokine-like_core"/>
</dbReference>
<evidence type="ECO:0000256" key="6">
    <source>
        <dbReference type="ARBA" id="ARBA00022525"/>
    </source>
</evidence>
<keyword evidence="7" id="KW-0339">Growth factor</keyword>
<name>A0A3P8VHD4_CYNSE</name>
<dbReference type="Ensembl" id="ENSCSET00000013919.1">
    <property type="protein sequence ID" value="ENSCSEP00000013757.1"/>
    <property type="gene ID" value="ENSCSEG00000008802.1"/>
</dbReference>
<dbReference type="SUPFAM" id="SSF47266">
    <property type="entry name" value="4-helical cytokines"/>
    <property type="match status" value="1"/>
</dbReference>
<dbReference type="InParanoid" id="A0A3P8VHD4"/>
<dbReference type="InterPro" id="IPR030473">
    <property type="entry name" value="IL6/GCSF/MGF_CS"/>
</dbReference>
<sequence length="229" mass="26041">PLCTEAKFLSTLTLLTALLLCALGAPVETEVTDILAGDSSGEEEDVVTHGLLSASPFWGLILGATARHQKEFEEEFKSEMTYYYLDNYRFPAIPAGCPTSNFSKEACLKRLAEGLNTYMVLLMYVEQEYPNNAIVMEIKPYNIRLINLIKEKMKNPRLVTNMTSSQQEKLLSDLNNPIPFERKMTAHCILRQFHNFLRDGIVAVRKRERGRTSHEGLILPLLQTMNRQL</sequence>
<keyword evidence="10" id="KW-0732">Signal</keyword>
<evidence type="ECO:0000256" key="8">
    <source>
        <dbReference type="ARBA" id="ARBA00023157"/>
    </source>
</evidence>
<keyword evidence="4" id="KW-0011">Acute phase</keyword>
<dbReference type="GO" id="GO:0005138">
    <property type="term" value="F:interleukin-6 receptor binding"/>
    <property type="evidence" value="ECO:0007669"/>
    <property type="project" value="InterPro"/>
</dbReference>
<dbReference type="GO" id="GO:0006955">
    <property type="term" value="P:immune response"/>
    <property type="evidence" value="ECO:0007669"/>
    <property type="project" value="InterPro"/>
</dbReference>
<dbReference type="InterPro" id="IPR003574">
    <property type="entry name" value="IL-6-like"/>
</dbReference>
<keyword evidence="5" id="KW-0202">Cytokine</keyword>
<evidence type="ECO:0000256" key="9">
    <source>
        <dbReference type="ARBA" id="ARBA00023441"/>
    </source>
</evidence>
<proteinExistence type="inferred from homology"/>
<dbReference type="GO" id="GO:0008083">
    <property type="term" value="F:growth factor activity"/>
    <property type="evidence" value="ECO:0007669"/>
    <property type="project" value="UniProtKB-KW"/>
</dbReference>
<dbReference type="Gene3D" id="1.20.1250.10">
    <property type="match status" value="1"/>
</dbReference>
<reference evidence="11" key="3">
    <citation type="submission" date="2025-09" db="UniProtKB">
        <authorList>
            <consortium name="Ensembl"/>
        </authorList>
    </citation>
    <scope>IDENTIFICATION</scope>
</reference>
<dbReference type="PANTHER" id="PTHR48494:SF1">
    <property type="entry name" value="INTERLEUKIN-6"/>
    <property type="match status" value="1"/>
</dbReference>
<keyword evidence="8" id="KW-1015">Disulfide bond</keyword>
<organism evidence="11 12">
    <name type="scientific">Cynoglossus semilaevis</name>
    <name type="common">Tongue sole</name>
    <dbReference type="NCBI Taxonomy" id="244447"/>
    <lineage>
        <taxon>Eukaryota</taxon>
        <taxon>Metazoa</taxon>
        <taxon>Chordata</taxon>
        <taxon>Craniata</taxon>
        <taxon>Vertebrata</taxon>
        <taxon>Euteleostomi</taxon>
        <taxon>Actinopterygii</taxon>
        <taxon>Neopterygii</taxon>
        <taxon>Teleostei</taxon>
        <taxon>Neoteleostei</taxon>
        <taxon>Acanthomorphata</taxon>
        <taxon>Carangaria</taxon>
        <taxon>Pleuronectiformes</taxon>
        <taxon>Pleuronectoidei</taxon>
        <taxon>Cynoglossidae</taxon>
        <taxon>Cynoglossinae</taxon>
        <taxon>Cynoglossus</taxon>
    </lineage>
</organism>
<protein>
    <recommendedName>
        <fullName evidence="3">Interleukin-6</fullName>
    </recommendedName>
</protein>
<dbReference type="PANTHER" id="PTHR48494">
    <property type="entry name" value="INTERLEUKIN-6"/>
    <property type="match status" value="1"/>
</dbReference>
<dbReference type="PRINTS" id="PR00433">
    <property type="entry name" value="IL6GCSFMGF"/>
</dbReference>
<evidence type="ECO:0000256" key="10">
    <source>
        <dbReference type="SAM" id="SignalP"/>
    </source>
</evidence>
<feature type="signal peptide" evidence="10">
    <location>
        <begin position="1"/>
        <end position="24"/>
    </location>
</feature>
<evidence type="ECO:0000256" key="5">
    <source>
        <dbReference type="ARBA" id="ARBA00022514"/>
    </source>
</evidence>
<feature type="chain" id="PRO_5018247707" description="Interleukin-6" evidence="10">
    <location>
        <begin position="25"/>
        <end position="229"/>
    </location>
</feature>
<reference evidence="11" key="2">
    <citation type="submission" date="2025-08" db="UniProtKB">
        <authorList>
            <consortium name="Ensembl"/>
        </authorList>
    </citation>
    <scope>IDENTIFICATION</scope>
</reference>
<dbReference type="SMART" id="SM00126">
    <property type="entry name" value="IL6"/>
    <property type="match status" value="1"/>
</dbReference>
<reference evidence="11 12" key="1">
    <citation type="journal article" date="2014" name="Nat. Genet.">
        <title>Whole-genome sequence of a flatfish provides insights into ZW sex chromosome evolution and adaptation to a benthic lifestyle.</title>
        <authorList>
            <person name="Chen S."/>
            <person name="Zhang G."/>
            <person name="Shao C."/>
            <person name="Huang Q."/>
            <person name="Liu G."/>
            <person name="Zhang P."/>
            <person name="Song W."/>
            <person name="An N."/>
            <person name="Chalopin D."/>
            <person name="Volff J.N."/>
            <person name="Hong Y."/>
            <person name="Li Q."/>
            <person name="Sha Z."/>
            <person name="Zhou H."/>
            <person name="Xie M."/>
            <person name="Yu Q."/>
            <person name="Liu Y."/>
            <person name="Xiang H."/>
            <person name="Wang N."/>
            <person name="Wu K."/>
            <person name="Yang C."/>
            <person name="Zhou Q."/>
            <person name="Liao X."/>
            <person name="Yang L."/>
            <person name="Hu Q."/>
            <person name="Zhang J."/>
            <person name="Meng L."/>
            <person name="Jin L."/>
            <person name="Tian Y."/>
            <person name="Lian J."/>
            <person name="Yang J."/>
            <person name="Miao G."/>
            <person name="Liu S."/>
            <person name="Liang Z."/>
            <person name="Yan F."/>
            <person name="Li Y."/>
            <person name="Sun B."/>
            <person name="Zhang H."/>
            <person name="Zhang J."/>
            <person name="Zhu Y."/>
            <person name="Du M."/>
            <person name="Zhao Y."/>
            <person name="Schartl M."/>
            <person name="Tang Q."/>
            <person name="Wang J."/>
        </authorList>
    </citation>
    <scope>NUCLEOTIDE SEQUENCE</scope>
</reference>
<comment type="similarity">
    <text evidence="2">Belongs to the IL-6 superfamily.</text>
</comment>
<evidence type="ECO:0000256" key="1">
    <source>
        <dbReference type="ARBA" id="ARBA00004613"/>
    </source>
</evidence>
<dbReference type="OMA" id="DFLVEWK"/>
<evidence type="ECO:0000256" key="3">
    <source>
        <dbReference type="ARBA" id="ARBA00019464"/>
    </source>
</evidence>
<dbReference type="InterPro" id="IPR030474">
    <property type="entry name" value="IL-6/GCSF/MGF"/>
</dbReference>
<dbReference type="GeneTree" id="ENSGT00390000000878"/>
<dbReference type="Pfam" id="PF00489">
    <property type="entry name" value="IL6"/>
    <property type="match status" value="1"/>
</dbReference>
<dbReference type="Proteomes" id="UP000265120">
    <property type="component" value="Chromosome 18"/>
</dbReference>
<comment type="subcellular location">
    <subcellularLocation>
        <location evidence="1">Secreted</location>
    </subcellularLocation>
</comment>
<accession>A0A3P8VHD4</accession>
<dbReference type="GO" id="GO:0005125">
    <property type="term" value="F:cytokine activity"/>
    <property type="evidence" value="ECO:0007669"/>
    <property type="project" value="UniProtKB-KW"/>
</dbReference>
<evidence type="ECO:0000313" key="11">
    <source>
        <dbReference type="Ensembl" id="ENSCSEP00000013757.1"/>
    </source>
</evidence>
<evidence type="ECO:0000313" key="12">
    <source>
        <dbReference type="Proteomes" id="UP000265120"/>
    </source>
</evidence>
<dbReference type="FunCoup" id="A0A3P8VHD4">
    <property type="interactions" value="117"/>
</dbReference>
<comment type="function">
    <text evidence="9">Cytokine with a wide variety of biological functions in immunity, tissue regeneration, and metabolism. Binds to IL6R, then the complex associates to the signaling subunit IL6ST/gp130 to trigger the intracellular IL6-signaling pathway. The interaction with the membrane-bound IL6R and IL6ST stimulates 'classic signaling', whereas the binding of IL6 and soluble IL6R to IL6ST stimulates 'trans-signaling'. Alternatively, 'cluster signaling' occurs when membrane-bound IL6:IL6R complexes on transmitter cells activate IL6ST receptors on neighboring receiver cells.</text>
</comment>
<evidence type="ECO:0000256" key="4">
    <source>
        <dbReference type="ARBA" id="ARBA00022486"/>
    </source>
</evidence>
<keyword evidence="12" id="KW-1185">Reference proteome</keyword>
<evidence type="ECO:0000256" key="2">
    <source>
        <dbReference type="ARBA" id="ARBA00007432"/>
    </source>
</evidence>
<dbReference type="PROSITE" id="PS00254">
    <property type="entry name" value="INTERLEUKIN_6"/>
    <property type="match status" value="1"/>
</dbReference>
<keyword evidence="6" id="KW-0964">Secreted</keyword>
<dbReference type="GO" id="GO:0006953">
    <property type="term" value="P:acute-phase response"/>
    <property type="evidence" value="ECO:0007669"/>
    <property type="project" value="UniProtKB-KW"/>
</dbReference>